<sequence length="277" mass="31610">MSRTEITRKQYRRDGQRYSSDLTDEEWALVLPHLPAPERRGRPRKVSLREVLNAILYLVESGCQWRMLPKDFPPMTTVQGYFYRWRDSGVWASINQYLVMAAREAMGRDAQPTAGVIDSQSVKTTESGGPRGFDAGKKIKGRKRHIVSDANGLLLWAVIREANIQDRDGASDVLLSMAGRYPWMRHVFADGGYAGDKLVHALAGKGRWTIRIIKRPEDAKGFVLLPRRWVVERTIAWLNRNRRLAKDVEATIESALAILMIASIEIIKRRLVRMKIA</sequence>
<protein>
    <submittedName>
        <fullName evidence="3">IS5 family transposase</fullName>
    </submittedName>
</protein>
<dbReference type="RefSeq" id="WP_377314640.1">
    <property type="nucleotide sequence ID" value="NZ_JBHUIY010000004.1"/>
</dbReference>
<feature type="domain" description="Transposase IS4-like" evidence="1">
    <location>
        <begin position="111"/>
        <end position="262"/>
    </location>
</feature>
<dbReference type="EMBL" id="JBHUIY010000004">
    <property type="protein sequence ID" value="MFD2232892.1"/>
    <property type="molecule type" value="Genomic_DNA"/>
</dbReference>
<organism evidence="3 4">
    <name type="scientific">Phaeospirillum tilakii</name>
    <dbReference type="NCBI Taxonomy" id="741673"/>
    <lineage>
        <taxon>Bacteria</taxon>
        <taxon>Pseudomonadati</taxon>
        <taxon>Pseudomonadota</taxon>
        <taxon>Alphaproteobacteria</taxon>
        <taxon>Rhodospirillales</taxon>
        <taxon>Rhodospirillaceae</taxon>
        <taxon>Phaeospirillum</taxon>
    </lineage>
</organism>
<feature type="domain" description="Insertion element IS402-like" evidence="2">
    <location>
        <begin position="22"/>
        <end position="94"/>
    </location>
</feature>
<dbReference type="NCBIfam" id="NF033580">
    <property type="entry name" value="transpos_IS5_3"/>
    <property type="match status" value="1"/>
</dbReference>
<dbReference type="Proteomes" id="UP001597296">
    <property type="component" value="Unassembled WGS sequence"/>
</dbReference>
<evidence type="ECO:0000259" key="1">
    <source>
        <dbReference type="Pfam" id="PF01609"/>
    </source>
</evidence>
<dbReference type="Pfam" id="PF01609">
    <property type="entry name" value="DDE_Tnp_1"/>
    <property type="match status" value="1"/>
</dbReference>
<dbReference type="Pfam" id="PF13340">
    <property type="entry name" value="DUF4096"/>
    <property type="match status" value="1"/>
</dbReference>
<dbReference type="InterPro" id="IPR002559">
    <property type="entry name" value="Transposase_11"/>
</dbReference>
<comment type="caution">
    <text evidence="3">The sequence shown here is derived from an EMBL/GenBank/DDBJ whole genome shotgun (WGS) entry which is preliminary data.</text>
</comment>
<evidence type="ECO:0000259" key="2">
    <source>
        <dbReference type="Pfam" id="PF13340"/>
    </source>
</evidence>
<proteinExistence type="predicted"/>
<dbReference type="PANTHER" id="PTHR30007">
    <property type="entry name" value="PHP DOMAIN PROTEIN"/>
    <property type="match status" value="1"/>
</dbReference>
<reference evidence="4" key="1">
    <citation type="journal article" date="2019" name="Int. J. Syst. Evol. Microbiol.">
        <title>The Global Catalogue of Microorganisms (GCM) 10K type strain sequencing project: providing services to taxonomists for standard genome sequencing and annotation.</title>
        <authorList>
            <consortium name="The Broad Institute Genomics Platform"/>
            <consortium name="The Broad Institute Genome Sequencing Center for Infectious Disease"/>
            <person name="Wu L."/>
            <person name="Ma J."/>
        </authorList>
    </citation>
    <scope>NUCLEOTIDE SEQUENCE [LARGE SCALE GENOMIC DNA]</scope>
    <source>
        <strain evidence="4">KCTC 15012</strain>
    </source>
</reference>
<evidence type="ECO:0000313" key="4">
    <source>
        <dbReference type="Proteomes" id="UP001597296"/>
    </source>
</evidence>
<dbReference type="PANTHER" id="PTHR30007:SF0">
    <property type="entry name" value="TRANSPOSASE"/>
    <property type="match status" value="1"/>
</dbReference>
<gene>
    <name evidence="3" type="ORF">ACFSNB_03645</name>
</gene>
<evidence type="ECO:0000313" key="3">
    <source>
        <dbReference type="EMBL" id="MFD2232892.1"/>
    </source>
</evidence>
<accession>A0ABW5CAA4</accession>
<keyword evidence="4" id="KW-1185">Reference proteome</keyword>
<name>A0ABW5CAA4_9PROT</name>
<dbReference type="InterPro" id="IPR025161">
    <property type="entry name" value="IS402-like_dom"/>
</dbReference>